<dbReference type="GO" id="GO:0008137">
    <property type="term" value="F:NADH dehydrogenase (ubiquinone) activity"/>
    <property type="evidence" value="ECO:0007669"/>
    <property type="project" value="UniProtKB-EC"/>
</dbReference>
<comment type="catalytic activity">
    <reaction evidence="17">
        <text>a ubiquinone + NADH + 5 H(+)(in) = a ubiquinol + NAD(+) + 4 H(+)(out)</text>
        <dbReference type="Rhea" id="RHEA:29091"/>
        <dbReference type="Rhea" id="RHEA-COMP:9565"/>
        <dbReference type="Rhea" id="RHEA-COMP:9566"/>
        <dbReference type="ChEBI" id="CHEBI:15378"/>
        <dbReference type="ChEBI" id="CHEBI:16389"/>
        <dbReference type="ChEBI" id="CHEBI:17976"/>
        <dbReference type="ChEBI" id="CHEBI:57540"/>
        <dbReference type="ChEBI" id="CHEBI:57945"/>
        <dbReference type="EC" id="7.1.1.2"/>
    </reaction>
</comment>
<evidence type="ECO:0000256" key="16">
    <source>
        <dbReference type="ARBA" id="ARBA00031028"/>
    </source>
</evidence>
<dbReference type="EMBL" id="OR463910">
    <property type="protein sequence ID" value="WPH63916.1"/>
    <property type="molecule type" value="Genomic_DNA"/>
</dbReference>
<comment type="similarity">
    <text evidence="2">Belongs to the complex I subunit 2 family.</text>
</comment>
<evidence type="ECO:0000256" key="1">
    <source>
        <dbReference type="ARBA" id="ARBA00004448"/>
    </source>
</evidence>
<dbReference type="EC" id="7.1.1.2" evidence="3"/>
<keyword evidence="5" id="KW-0813">Transport</keyword>
<protein>
    <recommendedName>
        <fullName evidence="4">NADH-ubiquinone oxidoreductase chain 2</fullName>
        <ecNumber evidence="3">7.1.1.2</ecNumber>
    </recommendedName>
    <alternativeName>
        <fullName evidence="16">NADH dehydrogenase subunit 2</fullName>
    </alternativeName>
</protein>
<evidence type="ECO:0000256" key="18">
    <source>
        <dbReference type="SAM" id="Phobius"/>
    </source>
</evidence>
<feature type="transmembrane region" description="Helical" evidence="18">
    <location>
        <begin position="291"/>
        <end position="310"/>
    </location>
</feature>
<feature type="transmembrane region" description="Helical" evidence="18">
    <location>
        <begin position="251"/>
        <end position="271"/>
    </location>
</feature>
<reference evidence="20" key="1">
    <citation type="submission" date="2023-08" db="EMBL/GenBank/DDBJ databases">
        <authorList>
            <person name="Ahn S.-J."/>
            <person name="Lee S."/>
        </authorList>
    </citation>
    <scope>NUCLEOTIDE SEQUENCE</scope>
</reference>
<feature type="transmembrane region" description="Helical" evidence="18">
    <location>
        <begin position="107"/>
        <end position="127"/>
    </location>
</feature>
<evidence type="ECO:0000256" key="14">
    <source>
        <dbReference type="ARBA" id="ARBA00023128"/>
    </source>
</evidence>
<feature type="transmembrane region" description="Helical" evidence="18">
    <location>
        <begin position="185"/>
        <end position="213"/>
    </location>
</feature>
<keyword evidence="14 20" id="KW-0496">Mitochondrion</keyword>
<evidence type="ECO:0000256" key="10">
    <source>
        <dbReference type="ARBA" id="ARBA00022982"/>
    </source>
</evidence>
<keyword evidence="7 18" id="KW-0812">Transmembrane</keyword>
<dbReference type="PANTHER" id="PTHR46552">
    <property type="entry name" value="NADH-UBIQUINONE OXIDOREDUCTASE CHAIN 2"/>
    <property type="match status" value="1"/>
</dbReference>
<dbReference type="GeneID" id="86149152"/>
<dbReference type="InterPro" id="IPR050175">
    <property type="entry name" value="Complex_I_Subunit_2"/>
</dbReference>
<evidence type="ECO:0000256" key="6">
    <source>
        <dbReference type="ARBA" id="ARBA00022660"/>
    </source>
</evidence>
<evidence type="ECO:0000256" key="11">
    <source>
        <dbReference type="ARBA" id="ARBA00022989"/>
    </source>
</evidence>
<gene>
    <name evidence="20" type="primary">ND2</name>
</gene>
<dbReference type="PANTHER" id="PTHR46552:SF1">
    <property type="entry name" value="NADH-UBIQUINONE OXIDOREDUCTASE CHAIN 2"/>
    <property type="match status" value="1"/>
</dbReference>
<evidence type="ECO:0000259" key="19">
    <source>
        <dbReference type="Pfam" id="PF00361"/>
    </source>
</evidence>
<keyword evidence="13" id="KW-0830">Ubiquinone</keyword>
<evidence type="ECO:0000256" key="7">
    <source>
        <dbReference type="ARBA" id="ARBA00022692"/>
    </source>
</evidence>
<evidence type="ECO:0000256" key="4">
    <source>
        <dbReference type="ARBA" id="ARBA00021008"/>
    </source>
</evidence>
<feature type="transmembrane region" description="Helical" evidence="18">
    <location>
        <begin position="219"/>
        <end position="239"/>
    </location>
</feature>
<proteinExistence type="inferred from homology"/>
<dbReference type="GO" id="GO:0006120">
    <property type="term" value="P:mitochondrial electron transport, NADH to ubiquinone"/>
    <property type="evidence" value="ECO:0007669"/>
    <property type="project" value="TreeGrafter"/>
</dbReference>
<keyword evidence="8" id="KW-0999">Mitochondrion inner membrane</keyword>
<evidence type="ECO:0000256" key="13">
    <source>
        <dbReference type="ARBA" id="ARBA00023075"/>
    </source>
</evidence>
<evidence type="ECO:0000313" key="20">
    <source>
        <dbReference type="EMBL" id="WPH63916.1"/>
    </source>
</evidence>
<dbReference type="InterPro" id="IPR001750">
    <property type="entry name" value="ND/Mrp_TM"/>
</dbReference>
<dbReference type="RefSeq" id="YP_010996932.1">
    <property type="nucleotide sequence ID" value="NC_084457.1"/>
</dbReference>
<keyword evidence="15 18" id="KW-0472">Membrane</keyword>
<feature type="transmembrane region" description="Helical" evidence="18">
    <location>
        <begin position="142"/>
        <end position="164"/>
    </location>
</feature>
<evidence type="ECO:0000256" key="9">
    <source>
        <dbReference type="ARBA" id="ARBA00022967"/>
    </source>
</evidence>
<comment type="subcellular location">
    <subcellularLocation>
        <location evidence="1">Mitochondrion inner membrane</location>
        <topology evidence="1">Multi-pass membrane protein</topology>
    </subcellularLocation>
</comment>
<feature type="domain" description="NADH:quinone oxidoreductase/Mrp antiporter transmembrane" evidence="19">
    <location>
        <begin position="22"/>
        <end position="203"/>
    </location>
</feature>
<keyword evidence="6" id="KW-0679">Respiratory chain</keyword>
<evidence type="ECO:0000256" key="17">
    <source>
        <dbReference type="ARBA" id="ARBA00049551"/>
    </source>
</evidence>
<keyword evidence="11 18" id="KW-1133">Transmembrane helix</keyword>
<dbReference type="AlphaFoldDB" id="A0AAF1C6W0"/>
<organism evidence="20">
    <name type="scientific">Dendrodoris krusensternii</name>
    <dbReference type="NCBI Taxonomy" id="3032029"/>
    <lineage>
        <taxon>Eukaryota</taxon>
        <taxon>Metazoa</taxon>
        <taxon>Spiralia</taxon>
        <taxon>Lophotrochozoa</taxon>
        <taxon>Mollusca</taxon>
        <taxon>Gastropoda</taxon>
        <taxon>Heterobranchia</taxon>
        <taxon>Euthyneura</taxon>
        <taxon>Nudipleura</taxon>
        <taxon>Nudibranchia</taxon>
        <taxon>Doridina</taxon>
        <taxon>Eudoridoidea</taxon>
        <taxon>Dendrodorididae</taxon>
        <taxon>Dendrodoris</taxon>
    </lineage>
</organism>
<evidence type="ECO:0000256" key="8">
    <source>
        <dbReference type="ARBA" id="ARBA00022792"/>
    </source>
</evidence>
<feature type="transmembrane region" description="Helical" evidence="18">
    <location>
        <begin position="86"/>
        <end position="102"/>
    </location>
</feature>
<geneLocation type="mitochondrion" evidence="20"/>
<dbReference type="GO" id="GO:0005743">
    <property type="term" value="C:mitochondrial inner membrane"/>
    <property type="evidence" value="ECO:0007669"/>
    <property type="project" value="UniProtKB-SubCell"/>
</dbReference>
<evidence type="ECO:0000256" key="5">
    <source>
        <dbReference type="ARBA" id="ARBA00022448"/>
    </source>
</evidence>
<keyword evidence="9" id="KW-1278">Translocase</keyword>
<dbReference type="Pfam" id="PF00361">
    <property type="entry name" value="Proton_antipo_M"/>
    <property type="match status" value="1"/>
</dbReference>
<name>A0AAF1C6W0_9GAST</name>
<evidence type="ECO:0000256" key="3">
    <source>
        <dbReference type="ARBA" id="ARBA00012944"/>
    </source>
</evidence>
<dbReference type="CTD" id="4536"/>
<accession>A0AAF1C6W0</accession>
<evidence type="ECO:0000256" key="12">
    <source>
        <dbReference type="ARBA" id="ARBA00023027"/>
    </source>
</evidence>
<evidence type="ECO:0000256" key="2">
    <source>
        <dbReference type="ARBA" id="ARBA00007012"/>
    </source>
</evidence>
<keyword evidence="10" id="KW-0249">Electron transport</keyword>
<sequence length="311" mass="34345">MSSGNVLFLVISILGPLVSVSSSSWIICWVGLELSFLGVIPLLLSDTSYSSLSKEAVVKYFCVQALGSAFLMLGGCMVYSSFYVSWLFYSVFFLGLFMKLGLFPMHFWVPSVVSGLSWFPIFLLLGWQKLPPFALLINFSEYYYWFSPVLLIFGGLSALVGAVIGLNQSSFRAMLGSSSIAHTGWVCLGVVYGGVWIYFGIYCTSLILLMVFSFLGDELLVSMSILGLSGLPPFLMFIGKWSVLKSALESEAGFGFLILPLVGALLSLFFYLKFFYSFYLKFSESSMNSKYSFVSSIIFIILGGVFSVSVF</sequence>
<evidence type="ECO:0000256" key="15">
    <source>
        <dbReference type="ARBA" id="ARBA00023136"/>
    </source>
</evidence>
<keyword evidence="12" id="KW-0520">NAD</keyword>